<dbReference type="AlphaFoldDB" id="A0A7S3TFJ5"/>
<dbReference type="EMBL" id="HBIR01048233">
    <property type="protein sequence ID" value="CAE0582979.1"/>
    <property type="molecule type" value="Transcribed_RNA"/>
</dbReference>
<sequence>MPFSRPFCVYHRSALCCLLACSSLKQLPPSYAAQLGEELNPPVMFDSRPCVRRTALGACAEQGGSAGTSTTAPGSRRVVESSPAKEIEPESDLIRELRQRSAANAAINEELVREKTLANGLPGGFGPFSSSTAVMGNDGSMVVLKRGRYENLKDKGKIYKSASGLEKFVDGFDPAAPEPARQKFLGLF</sequence>
<gene>
    <name evidence="3" type="ORF">EHUX00137_LOCUS37688</name>
</gene>
<feature type="signal peptide" evidence="2">
    <location>
        <begin position="1"/>
        <end position="32"/>
    </location>
</feature>
<feature type="compositionally biased region" description="Basic and acidic residues" evidence="1">
    <location>
        <begin position="77"/>
        <end position="90"/>
    </location>
</feature>
<evidence type="ECO:0000256" key="2">
    <source>
        <dbReference type="SAM" id="SignalP"/>
    </source>
</evidence>
<feature type="chain" id="PRO_5031019925" evidence="2">
    <location>
        <begin position="33"/>
        <end position="188"/>
    </location>
</feature>
<organism evidence="3">
    <name type="scientific">Emiliania huxleyi</name>
    <name type="common">Coccolithophore</name>
    <name type="synonym">Pontosphaera huxleyi</name>
    <dbReference type="NCBI Taxonomy" id="2903"/>
    <lineage>
        <taxon>Eukaryota</taxon>
        <taxon>Haptista</taxon>
        <taxon>Haptophyta</taxon>
        <taxon>Prymnesiophyceae</taxon>
        <taxon>Isochrysidales</taxon>
        <taxon>Noelaerhabdaceae</taxon>
        <taxon>Emiliania</taxon>
    </lineage>
</organism>
<protein>
    <submittedName>
        <fullName evidence="3">Uncharacterized protein</fullName>
    </submittedName>
</protein>
<accession>A0A7S3TFJ5</accession>
<feature type="region of interest" description="Disordered" evidence="1">
    <location>
        <begin position="61"/>
        <end position="90"/>
    </location>
</feature>
<name>A0A7S3TFJ5_EMIHU</name>
<proteinExistence type="predicted"/>
<evidence type="ECO:0000313" key="3">
    <source>
        <dbReference type="EMBL" id="CAE0582979.1"/>
    </source>
</evidence>
<evidence type="ECO:0000256" key="1">
    <source>
        <dbReference type="SAM" id="MobiDB-lite"/>
    </source>
</evidence>
<keyword evidence="2" id="KW-0732">Signal</keyword>
<reference evidence="3" key="1">
    <citation type="submission" date="2021-01" db="EMBL/GenBank/DDBJ databases">
        <authorList>
            <person name="Corre E."/>
            <person name="Pelletier E."/>
            <person name="Niang G."/>
            <person name="Scheremetjew M."/>
            <person name="Finn R."/>
            <person name="Kale V."/>
            <person name="Holt S."/>
            <person name="Cochrane G."/>
            <person name="Meng A."/>
            <person name="Brown T."/>
            <person name="Cohen L."/>
        </authorList>
    </citation>
    <scope>NUCLEOTIDE SEQUENCE</scope>
    <source>
        <strain evidence="3">379</strain>
    </source>
</reference>